<proteinExistence type="predicted"/>
<dbReference type="EMBL" id="DUZY01000002">
    <property type="protein sequence ID" value="DAD27088.1"/>
    <property type="molecule type" value="Genomic_DNA"/>
</dbReference>
<accession>A0A822YC35</accession>
<dbReference type="AlphaFoldDB" id="A0A822YC35"/>
<protein>
    <submittedName>
        <fullName evidence="1">Uncharacterized protein</fullName>
    </submittedName>
</protein>
<evidence type="ECO:0000313" key="1">
    <source>
        <dbReference type="EMBL" id="DAD27088.1"/>
    </source>
</evidence>
<evidence type="ECO:0000313" key="2">
    <source>
        <dbReference type="Proteomes" id="UP000607653"/>
    </source>
</evidence>
<comment type="caution">
    <text evidence="1">The sequence shown here is derived from an EMBL/GenBank/DDBJ whole genome shotgun (WGS) entry which is preliminary data.</text>
</comment>
<organism evidence="1 2">
    <name type="scientific">Nelumbo nucifera</name>
    <name type="common">Sacred lotus</name>
    <dbReference type="NCBI Taxonomy" id="4432"/>
    <lineage>
        <taxon>Eukaryota</taxon>
        <taxon>Viridiplantae</taxon>
        <taxon>Streptophyta</taxon>
        <taxon>Embryophyta</taxon>
        <taxon>Tracheophyta</taxon>
        <taxon>Spermatophyta</taxon>
        <taxon>Magnoliopsida</taxon>
        <taxon>Proteales</taxon>
        <taxon>Nelumbonaceae</taxon>
        <taxon>Nelumbo</taxon>
    </lineage>
</organism>
<keyword evidence="2" id="KW-1185">Reference proteome</keyword>
<gene>
    <name evidence="1" type="ORF">HUJ06_028556</name>
</gene>
<name>A0A822YC35_NELNU</name>
<dbReference type="Proteomes" id="UP000607653">
    <property type="component" value="Unassembled WGS sequence"/>
</dbReference>
<reference evidence="1 2" key="1">
    <citation type="journal article" date="2020" name="Mol. Biol. Evol.">
        <title>Distinct Expression and Methylation Patterns for Genes with Different Fates following a Single Whole-Genome Duplication in Flowering Plants.</title>
        <authorList>
            <person name="Shi T."/>
            <person name="Rahmani R.S."/>
            <person name="Gugger P.F."/>
            <person name="Wang M."/>
            <person name="Li H."/>
            <person name="Zhang Y."/>
            <person name="Li Z."/>
            <person name="Wang Q."/>
            <person name="Van de Peer Y."/>
            <person name="Marchal K."/>
            <person name="Chen J."/>
        </authorList>
    </citation>
    <scope>NUCLEOTIDE SEQUENCE [LARGE SCALE GENOMIC DNA]</scope>
    <source>
        <tissue evidence="1">Leaf</tissue>
    </source>
</reference>
<sequence>MLITTIGRQALCALDKMDRNFIEENNEKHLSAAKCERNRCNCFNGHCSDSSDDEFDVSNVFAESSLSCTEFGPWCECFREKSFN</sequence>